<dbReference type="AlphaFoldDB" id="A0A915JYC4"/>
<evidence type="ECO:0000313" key="2">
    <source>
        <dbReference type="WBParaSite" id="nRc.2.0.1.t31347-RA"/>
    </source>
</evidence>
<reference evidence="2" key="1">
    <citation type="submission" date="2022-11" db="UniProtKB">
        <authorList>
            <consortium name="WormBaseParasite"/>
        </authorList>
    </citation>
    <scope>IDENTIFICATION</scope>
</reference>
<name>A0A915JYC4_ROMCU</name>
<accession>A0A915JYC4</accession>
<protein>
    <submittedName>
        <fullName evidence="2">Uncharacterized protein</fullName>
    </submittedName>
</protein>
<proteinExistence type="predicted"/>
<organism evidence="1 2">
    <name type="scientific">Romanomermis culicivorax</name>
    <name type="common">Nematode worm</name>
    <dbReference type="NCBI Taxonomy" id="13658"/>
    <lineage>
        <taxon>Eukaryota</taxon>
        <taxon>Metazoa</taxon>
        <taxon>Ecdysozoa</taxon>
        <taxon>Nematoda</taxon>
        <taxon>Enoplea</taxon>
        <taxon>Dorylaimia</taxon>
        <taxon>Mermithida</taxon>
        <taxon>Mermithoidea</taxon>
        <taxon>Mermithidae</taxon>
        <taxon>Romanomermis</taxon>
    </lineage>
</organism>
<dbReference type="WBParaSite" id="nRc.2.0.1.t31347-RA">
    <property type="protein sequence ID" value="nRc.2.0.1.t31347-RA"/>
    <property type="gene ID" value="nRc.2.0.1.g31347"/>
</dbReference>
<evidence type="ECO:0000313" key="1">
    <source>
        <dbReference type="Proteomes" id="UP000887565"/>
    </source>
</evidence>
<dbReference type="Proteomes" id="UP000887565">
    <property type="component" value="Unplaced"/>
</dbReference>
<keyword evidence="1" id="KW-1185">Reference proteome</keyword>
<sequence length="81" mass="9401">MMREIVNRTGNEFGNFINHRHVDTITQTEMVVLLFEIILSSSIDPFSATELCLQSLGDIFKWANRTLSDKLDLDHYQKLKT</sequence>